<gene>
    <name evidence="3" type="ORF">DEBURN_LOCUS7350</name>
</gene>
<dbReference type="OrthoDB" id="28901at2759"/>
<dbReference type="PANTHER" id="PTHR11125:SF7">
    <property type="entry name" value="TRANSCRIPTION ELONGATION FACTOR SPT5"/>
    <property type="match status" value="1"/>
</dbReference>
<dbReference type="GO" id="GO:0032784">
    <property type="term" value="P:regulation of DNA-templated transcription elongation"/>
    <property type="evidence" value="ECO:0007669"/>
    <property type="project" value="InterPro"/>
</dbReference>
<accession>A0A9N9B9R8</accession>
<organism evidence="3 4">
    <name type="scientific">Diversispora eburnea</name>
    <dbReference type="NCBI Taxonomy" id="1213867"/>
    <lineage>
        <taxon>Eukaryota</taxon>
        <taxon>Fungi</taxon>
        <taxon>Fungi incertae sedis</taxon>
        <taxon>Mucoromycota</taxon>
        <taxon>Glomeromycotina</taxon>
        <taxon>Glomeromycetes</taxon>
        <taxon>Diversisporales</taxon>
        <taxon>Diversisporaceae</taxon>
        <taxon>Diversispora</taxon>
    </lineage>
</organism>
<dbReference type="InterPro" id="IPR039659">
    <property type="entry name" value="SPT5"/>
</dbReference>
<reference evidence="3" key="1">
    <citation type="submission" date="2021-06" db="EMBL/GenBank/DDBJ databases">
        <authorList>
            <person name="Kallberg Y."/>
            <person name="Tangrot J."/>
            <person name="Rosling A."/>
        </authorList>
    </citation>
    <scope>NUCLEOTIDE SEQUENCE</scope>
    <source>
        <strain evidence="3">AZ414A</strain>
    </source>
</reference>
<dbReference type="GO" id="GO:0003729">
    <property type="term" value="F:mRNA binding"/>
    <property type="evidence" value="ECO:0007669"/>
    <property type="project" value="TreeGrafter"/>
</dbReference>
<dbReference type="GO" id="GO:0032044">
    <property type="term" value="C:DSIF complex"/>
    <property type="evidence" value="ECO:0007669"/>
    <property type="project" value="TreeGrafter"/>
</dbReference>
<dbReference type="GO" id="GO:0006357">
    <property type="term" value="P:regulation of transcription by RNA polymerase II"/>
    <property type="evidence" value="ECO:0007669"/>
    <property type="project" value="InterPro"/>
</dbReference>
<dbReference type="Pfam" id="PF03439">
    <property type="entry name" value="Spt5-NGN"/>
    <property type="match status" value="1"/>
</dbReference>
<comment type="caution">
    <text evidence="3">The sequence shown here is derived from an EMBL/GenBank/DDBJ whole genome shotgun (WGS) entry which is preliminary data.</text>
</comment>
<evidence type="ECO:0000313" key="4">
    <source>
        <dbReference type="Proteomes" id="UP000789706"/>
    </source>
</evidence>
<dbReference type="PANTHER" id="PTHR11125">
    <property type="entry name" value="SUPPRESSOR OF TY 5"/>
    <property type="match status" value="1"/>
</dbReference>
<evidence type="ECO:0000256" key="1">
    <source>
        <dbReference type="SAM" id="MobiDB-lite"/>
    </source>
</evidence>
<protein>
    <submittedName>
        <fullName evidence="3">295_t:CDS:1</fullName>
    </submittedName>
</protein>
<evidence type="ECO:0000313" key="3">
    <source>
        <dbReference type="EMBL" id="CAG8556164.1"/>
    </source>
</evidence>
<dbReference type="InterPro" id="IPR005100">
    <property type="entry name" value="NGN-domain"/>
</dbReference>
<sequence length="232" mass="26492">MKKSSLRDYAQSLHNRVSSDDEESRIETYGEFIVSPEDDSGEVRGSTRDTRRLAMELDRQALEAENLDSEELALKMIQRYGRRRDQISQIKSTIPTQFTAGVNQPNLFVVRYALKGCVYVEAWKLAHLQKAVQNMNNLFNSAIKLVPLEERSQVLTRKRKEKGPKEGSWARVRKGKYAGDIVQIAWIWDANPTMDEIKEFLLAADSHTRNFDGPATLPTKAVFFPDSNDRGI</sequence>
<dbReference type="Proteomes" id="UP000789706">
    <property type="component" value="Unassembled WGS sequence"/>
</dbReference>
<dbReference type="Gene3D" id="3.30.70.940">
    <property type="entry name" value="NusG, N-terminal domain"/>
    <property type="match status" value="1"/>
</dbReference>
<feature type="region of interest" description="Disordered" evidence="1">
    <location>
        <begin position="1"/>
        <end position="24"/>
    </location>
</feature>
<evidence type="ECO:0000259" key="2">
    <source>
        <dbReference type="Pfam" id="PF03439"/>
    </source>
</evidence>
<proteinExistence type="predicted"/>
<dbReference type="InterPro" id="IPR036735">
    <property type="entry name" value="NGN_dom_sf"/>
</dbReference>
<dbReference type="GO" id="GO:0006368">
    <property type="term" value="P:transcription elongation by RNA polymerase II"/>
    <property type="evidence" value="ECO:0007669"/>
    <property type="project" value="TreeGrafter"/>
</dbReference>
<dbReference type="AlphaFoldDB" id="A0A9N9B9R8"/>
<dbReference type="EMBL" id="CAJVPK010000873">
    <property type="protein sequence ID" value="CAG8556164.1"/>
    <property type="molecule type" value="Genomic_DNA"/>
</dbReference>
<feature type="domain" description="NGN" evidence="2">
    <location>
        <begin position="110"/>
        <end position="155"/>
    </location>
</feature>
<keyword evidence="4" id="KW-1185">Reference proteome</keyword>
<name>A0A9N9B9R8_9GLOM</name>